<feature type="domain" description="ATPase AAA-type core" evidence="1">
    <location>
        <begin position="4"/>
        <end position="58"/>
    </location>
</feature>
<evidence type="ECO:0000313" key="2">
    <source>
        <dbReference type="EMBL" id="RMV22176.1"/>
    </source>
</evidence>
<name>A0A3M6ASI0_PSESS</name>
<dbReference type="AlphaFoldDB" id="A0A3M6ASI0"/>
<dbReference type="EMBL" id="RBUO01000083">
    <property type="protein sequence ID" value="RMV22176.1"/>
    <property type="molecule type" value="Genomic_DNA"/>
</dbReference>
<evidence type="ECO:0000313" key="3">
    <source>
        <dbReference type="EMBL" id="RMV23263.1"/>
    </source>
</evidence>
<dbReference type="GO" id="GO:0005524">
    <property type="term" value="F:ATP binding"/>
    <property type="evidence" value="ECO:0007669"/>
    <property type="project" value="InterPro"/>
</dbReference>
<proteinExistence type="predicted"/>
<dbReference type="Proteomes" id="UP000272703">
    <property type="component" value="Unassembled WGS sequence"/>
</dbReference>
<dbReference type="InterPro" id="IPR027417">
    <property type="entry name" value="P-loop_NTPase"/>
</dbReference>
<evidence type="ECO:0000259" key="1">
    <source>
        <dbReference type="Pfam" id="PF13304"/>
    </source>
</evidence>
<protein>
    <recommendedName>
        <fullName evidence="1">ATPase AAA-type core domain-containing protein</fullName>
    </recommendedName>
</protein>
<organism evidence="2 4">
    <name type="scientific">Pseudomonas savastanoi</name>
    <name type="common">Pseudomonas syringae pv. savastanoi</name>
    <dbReference type="NCBI Taxonomy" id="29438"/>
    <lineage>
        <taxon>Bacteria</taxon>
        <taxon>Pseudomonadati</taxon>
        <taxon>Pseudomonadota</taxon>
        <taxon>Gammaproteobacteria</taxon>
        <taxon>Pseudomonadales</taxon>
        <taxon>Pseudomonadaceae</taxon>
        <taxon>Pseudomonas</taxon>
    </lineage>
</organism>
<accession>A0A3M6ASI0</accession>
<dbReference type="Pfam" id="PF13304">
    <property type="entry name" value="AAA_21"/>
    <property type="match status" value="1"/>
</dbReference>
<sequence>MLLLLYLAIDAEDDRPLIIDQPEENLDPQSIFKELVHRFREAKKRRQIIIVTHNANLVVNTDADQVIVAQCSSHRPGQLPVISYVSGSLENPSIRQHVCEILEGGERAFKERVKRLRVSTAPEHWR</sequence>
<dbReference type="EMBL" id="RBUN01000061">
    <property type="protein sequence ID" value="RMV23263.1"/>
    <property type="molecule type" value="Genomic_DNA"/>
</dbReference>
<dbReference type="GO" id="GO:0016887">
    <property type="term" value="F:ATP hydrolysis activity"/>
    <property type="evidence" value="ECO:0007669"/>
    <property type="project" value="InterPro"/>
</dbReference>
<evidence type="ECO:0000313" key="4">
    <source>
        <dbReference type="Proteomes" id="UP000272241"/>
    </source>
</evidence>
<gene>
    <name evidence="2" type="ORF">ALP15_01174</name>
    <name evidence="3" type="ORF">ALP16_01642</name>
</gene>
<dbReference type="SUPFAM" id="SSF52540">
    <property type="entry name" value="P-loop containing nucleoside triphosphate hydrolases"/>
    <property type="match status" value="1"/>
</dbReference>
<dbReference type="InterPro" id="IPR003959">
    <property type="entry name" value="ATPase_AAA_core"/>
</dbReference>
<dbReference type="Gene3D" id="3.40.50.300">
    <property type="entry name" value="P-loop containing nucleotide triphosphate hydrolases"/>
    <property type="match status" value="1"/>
</dbReference>
<reference evidence="4 5" key="1">
    <citation type="submission" date="2018-08" db="EMBL/GenBank/DDBJ databases">
        <title>Recombination of ecologically and evolutionarily significant loci maintains genetic cohesion in the Pseudomonas syringae species complex.</title>
        <authorList>
            <person name="Dillon M."/>
            <person name="Thakur S."/>
            <person name="Almeida R.N.D."/>
            <person name="Weir B.S."/>
            <person name="Guttman D.S."/>
        </authorList>
    </citation>
    <scope>NUCLEOTIDE SEQUENCE [LARGE SCALE GENOMIC DNA]</scope>
    <source>
        <strain evidence="2 4">ICMP 11895</strain>
        <strain evidence="3 5">ICMP 11897</strain>
    </source>
</reference>
<evidence type="ECO:0000313" key="5">
    <source>
        <dbReference type="Proteomes" id="UP000272703"/>
    </source>
</evidence>
<comment type="caution">
    <text evidence="2">The sequence shown here is derived from an EMBL/GenBank/DDBJ whole genome shotgun (WGS) entry which is preliminary data.</text>
</comment>
<dbReference type="Proteomes" id="UP000272241">
    <property type="component" value="Unassembled WGS sequence"/>
</dbReference>